<dbReference type="GO" id="GO:0030036">
    <property type="term" value="P:actin cytoskeleton organization"/>
    <property type="evidence" value="ECO:0007669"/>
    <property type="project" value="TreeGrafter"/>
</dbReference>
<keyword evidence="3" id="KW-1185">Reference proteome</keyword>
<dbReference type="GO" id="GO:0098609">
    <property type="term" value="P:cell-cell adhesion"/>
    <property type="evidence" value="ECO:0007669"/>
    <property type="project" value="TreeGrafter"/>
</dbReference>
<name>A0A1I8G7J8_9PLAT</name>
<dbReference type="GO" id="GO:0005925">
    <property type="term" value="C:focal adhesion"/>
    <property type="evidence" value="ECO:0007669"/>
    <property type="project" value="TreeGrafter"/>
</dbReference>
<feature type="region of interest" description="Disordered" evidence="2">
    <location>
        <begin position="207"/>
        <end position="256"/>
    </location>
</feature>
<dbReference type="AlphaFoldDB" id="A0A1I8G7J8"/>
<dbReference type="Gene3D" id="1.20.1420.10">
    <property type="entry name" value="Talin, central domain"/>
    <property type="match status" value="1"/>
</dbReference>
<evidence type="ECO:0000256" key="1">
    <source>
        <dbReference type="SAM" id="Coils"/>
    </source>
</evidence>
<feature type="region of interest" description="Disordered" evidence="2">
    <location>
        <begin position="97"/>
        <end position="118"/>
    </location>
</feature>
<dbReference type="PANTHER" id="PTHR19981">
    <property type="entry name" value="TALIN"/>
    <property type="match status" value="1"/>
</dbReference>
<accession>A0A1I8G7J8</accession>
<protein>
    <submittedName>
        <fullName evidence="4">Talin_middle domain-containing protein</fullName>
    </submittedName>
</protein>
<dbReference type="GO" id="GO:0005178">
    <property type="term" value="F:integrin binding"/>
    <property type="evidence" value="ECO:0007669"/>
    <property type="project" value="TreeGrafter"/>
</dbReference>
<feature type="compositionally biased region" description="Polar residues" evidence="2">
    <location>
        <begin position="211"/>
        <end position="222"/>
    </location>
</feature>
<dbReference type="WBParaSite" id="maker-uti_cns_0001105-snap-gene-0.2-mRNA-1">
    <property type="protein sequence ID" value="maker-uti_cns_0001105-snap-gene-0.2-mRNA-1"/>
    <property type="gene ID" value="maker-uti_cns_0001105-snap-gene-0.2"/>
</dbReference>
<feature type="compositionally biased region" description="Low complexity" evidence="2">
    <location>
        <begin position="97"/>
        <end position="111"/>
    </location>
</feature>
<dbReference type="GO" id="GO:0005737">
    <property type="term" value="C:cytoplasm"/>
    <property type="evidence" value="ECO:0007669"/>
    <property type="project" value="TreeGrafter"/>
</dbReference>
<dbReference type="GO" id="GO:0005886">
    <property type="term" value="C:plasma membrane"/>
    <property type="evidence" value="ECO:0007669"/>
    <property type="project" value="TreeGrafter"/>
</dbReference>
<feature type="coiled-coil region" evidence="1">
    <location>
        <begin position="154"/>
        <end position="188"/>
    </location>
</feature>
<dbReference type="Proteomes" id="UP000095280">
    <property type="component" value="Unplaced"/>
</dbReference>
<dbReference type="PANTHER" id="PTHR19981:SF1">
    <property type="entry name" value="RHEA, ISOFORM B"/>
    <property type="match status" value="1"/>
</dbReference>
<keyword evidence="1" id="KW-0175">Coiled coil</keyword>
<sequence>NVTSLLKTVKTVEDESCRGTRALEAAIDSVNQELKMYEGVELPEDRKVVTPDDLETLKNPIITGTSHSDVMAAANTSRKAVADLLSGVKLACAMYSQPNQQQQHQSASSDQPHGGRFVEGLDEPSYRLYMTARDLCHCYLNLMQMLLEGLPSTLVKARTQLRMLKEEVDKAVSQVEDVVRRLNDLKLNPGAVRSTASAAKTVGFVKAGKTASRTSGSTTNVRTGGRLGGSGRPPAPQRTEAAPPAQRASSRKQPILDSAMDIADAISKLLQYAQLAQKELALKNAEANADVSAA</sequence>
<evidence type="ECO:0000256" key="2">
    <source>
        <dbReference type="SAM" id="MobiDB-lite"/>
    </source>
</evidence>
<organism evidence="3 4">
    <name type="scientific">Macrostomum lignano</name>
    <dbReference type="NCBI Taxonomy" id="282301"/>
    <lineage>
        <taxon>Eukaryota</taxon>
        <taxon>Metazoa</taxon>
        <taxon>Spiralia</taxon>
        <taxon>Lophotrochozoa</taxon>
        <taxon>Platyhelminthes</taxon>
        <taxon>Rhabditophora</taxon>
        <taxon>Macrostomorpha</taxon>
        <taxon>Macrostomida</taxon>
        <taxon>Macrostomidae</taxon>
        <taxon>Macrostomum</taxon>
    </lineage>
</organism>
<reference evidence="4" key="1">
    <citation type="submission" date="2016-11" db="UniProtKB">
        <authorList>
            <consortium name="WormBaseParasite"/>
        </authorList>
    </citation>
    <scope>IDENTIFICATION</scope>
</reference>
<proteinExistence type="predicted"/>
<evidence type="ECO:0000313" key="3">
    <source>
        <dbReference type="Proteomes" id="UP000095280"/>
    </source>
</evidence>
<evidence type="ECO:0000313" key="4">
    <source>
        <dbReference type="WBParaSite" id="maker-uti_cns_0001105-snap-gene-0.2-mRNA-1"/>
    </source>
</evidence>